<evidence type="ECO:0000313" key="3">
    <source>
        <dbReference type="EMBL" id="MBB4100969.1"/>
    </source>
</evidence>
<protein>
    <submittedName>
        <fullName evidence="3">Acyl-CoA thioester hydrolase</fullName>
        <ecNumber evidence="3">3.1.2.-</ecNumber>
    </submittedName>
</protein>
<dbReference type="Proteomes" id="UP000557392">
    <property type="component" value="Unassembled WGS sequence"/>
</dbReference>
<comment type="similarity">
    <text evidence="1">Belongs to the 4-hydroxybenzoyl-CoA thioesterase family.</text>
</comment>
<evidence type="ECO:0000256" key="1">
    <source>
        <dbReference type="ARBA" id="ARBA00005953"/>
    </source>
</evidence>
<reference evidence="3 4" key="1">
    <citation type="submission" date="2020-08" db="EMBL/GenBank/DDBJ databases">
        <title>Genomic Encyclopedia of Type Strains, Phase IV (KMG-IV): sequencing the most valuable type-strain genomes for metagenomic binning, comparative biology and taxonomic classification.</title>
        <authorList>
            <person name="Goeker M."/>
        </authorList>
    </citation>
    <scope>NUCLEOTIDE SEQUENCE [LARGE SCALE GENOMIC DNA]</scope>
    <source>
        <strain evidence="3 4">DSM 101806</strain>
    </source>
</reference>
<keyword evidence="2 3" id="KW-0378">Hydrolase</keyword>
<dbReference type="AlphaFoldDB" id="A0A7W6NY96"/>
<dbReference type="SUPFAM" id="SSF54637">
    <property type="entry name" value="Thioesterase/thiol ester dehydrase-isomerase"/>
    <property type="match status" value="1"/>
</dbReference>
<dbReference type="Gene3D" id="3.10.129.10">
    <property type="entry name" value="Hotdog Thioesterase"/>
    <property type="match status" value="1"/>
</dbReference>
<dbReference type="InterPro" id="IPR029069">
    <property type="entry name" value="HotDog_dom_sf"/>
</dbReference>
<name>A0A7W6NY96_9SPHN</name>
<accession>A0A7W6NY96</accession>
<organism evidence="3 4">
    <name type="scientific">Sphingomonas kyeonggiensis</name>
    <dbReference type="NCBI Taxonomy" id="1268553"/>
    <lineage>
        <taxon>Bacteria</taxon>
        <taxon>Pseudomonadati</taxon>
        <taxon>Pseudomonadota</taxon>
        <taxon>Alphaproteobacteria</taxon>
        <taxon>Sphingomonadales</taxon>
        <taxon>Sphingomonadaceae</taxon>
        <taxon>Sphingomonas</taxon>
    </lineage>
</organism>
<dbReference type="PANTHER" id="PTHR31793">
    <property type="entry name" value="4-HYDROXYBENZOYL-COA THIOESTERASE FAMILY MEMBER"/>
    <property type="match status" value="1"/>
</dbReference>
<gene>
    <name evidence="3" type="ORF">GGR46_004558</name>
</gene>
<comment type="caution">
    <text evidence="3">The sequence shown here is derived from an EMBL/GenBank/DDBJ whole genome shotgun (WGS) entry which is preliminary data.</text>
</comment>
<dbReference type="EMBL" id="JACIEH010000004">
    <property type="protein sequence ID" value="MBB4100969.1"/>
    <property type="molecule type" value="Genomic_DNA"/>
</dbReference>
<dbReference type="Pfam" id="PF13279">
    <property type="entry name" value="4HBT_2"/>
    <property type="match status" value="1"/>
</dbReference>
<proteinExistence type="inferred from homology"/>
<dbReference type="InterPro" id="IPR050563">
    <property type="entry name" value="4-hydroxybenzoyl-CoA_TE"/>
</dbReference>
<dbReference type="EC" id="3.1.2.-" evidence="3"/>
<dbReference type="CDD" id="cd00586">
    <property type="entry name" value="4HBT"/>
    <property type="match status" value="1"/>
</dbReference>
<evidence type="ECO:0000313" key="4">
    <source>
        <dbReference type="Proteomes" id="UP000557392"/>
    </source>
</evidence>
<dbReference type="GO" id="GO:0047617">
    <property type="term" value="F:fatty acyl-CoA hydrolase activity"/>
    <property type="evidence" value="ECO:0007669"/>
    <property type="project" value="TreeGrafter"/>
</dbReference>
<evidence type="ECO:0000256" key="2">
    <source>
        <dbReference type="ARBA" id="ARBA00022801"/>
    </source>
</evidence>
<dbReference type="PANTHER" id="PTHR31793:SF27">
    <property type="entry name" value="NOVEL THIOESTERASE SUPERFAMILY DOMAIN AND SAPOSIN A-TYPE DOMAIN CONTAINING PROTEIN (0610012H03RIK)"/>
    <property type="match status" value="1"/>
</dbReference>
<keyword evidence="4" id="KW-1185">Reference proteome</keyword>
<sequence length="153" mass="17487">MTVDVGGAPRHPNAMRQGFQFSTRFRVRYSEIDGQKIVFNSRYLEYADVTLGEFWRWADLGDIGPDWLDAEFNVVSARVNYRKPFVFDDMVEGFARVERVGSSSMTMRIELCHADTGELHTEIEMVSVHVDLETRKSKPIPENVRARLEGLGG</sequence>